<evidence type="ECO:0000313" key="4">
    <source>
        <dbReference type="Proteomes" id="UP001197093"/>
    </source>
</evidence>
<evidence type="ECO:0000256" key="2">
    <source>
        <dbReference type="SAM" id="SignalP"/>
    </source>
</evidence>
<keyword evidence="1" id="KW-1133">Transmembrane helix</keyword>
<organism evidence="3 4">
    <name type="scientific">Staphylotrichum longicolle</name>
    <dbReference type="NCBI Taxonomy" id="669026"/>
    <lineage>
        <taxon>Eukaryota</taxon>
        <taxon>Fungi</taxon>
        <taxon>Dikarya</taxon>
        <taxon>Ascomycota</taxon>
        <taxon>Pezizomycotina</taxon>
        <taxon>Sordariomycetes</taxon>
        <taxon>Sordariomycetidae</taxon>
        <taxon>Sordariales</taxon>
        <taxon>Chaetomiaceae</taxon>
        <taxon>Staphylotrichum</taxon>
    </lineage>
</organism>
<keyword evidence="2" id="KW-0732">Signal</keyword>
<accession>A0AAD4ETX9</accession>
<keyword evidence="1" id="KW-0472">Membrane</keyword>
<reference evidence="3" key="1">
    <citation type="submission" date="2023-02" db="EMBL/GenBank/DDBJ databases">
        <authorList>
            <person name="Palmer J.M."/>
        </authorList>
    </citation>
    <scope>NUCLEOTIDE SEQUENCE</scope>
    <source>
        <strain evidence="3">FW57</strain>
    </source>
</reference>
<protein>
    <submittedName>
        <fullName evidence="3">Uncharacterized protein</fullName>
    </submittedName>
</protein>
<evidence type="ECO:0000313" key="3">
    <source>
        <dbReference type="EMBL" id="KAG7287120.1"/>
    </source>
</evidence>
<proteinExistence type="predicted"/>
<gene>
    <name evidence="3" type="ORF">NEMBOFW57_006625</name>
</gene>
<feature type="signal peptide" evidence="2">
    <location>
        <begin position="1"/>
        <end position="19"/>
    </location>
</feature>
<keyword evidence="1" id="KW-0812">Transmembrane</keyword>
<dbReference type="Proteomes" id="UP001197093">
    <property type="component" value="Unassembled WGS sequence"/>
</dbReference>
<sequence length="287" mass="29393">MARQFRLLAALALAHSASSTLLEPFVDVVVRVDVQVPADIFAGVLNAAGRSDDGYDACVAADSLLGDCVDAGAFATTAQIADANRCACCVGTTAISAVYSMCASYIANEEPGASSAFSMPPVTDVPPACNTMLGIYASCSRKLALGTSRVAARDAASCFCRDQSGTWNTAFEDYASSCAPFFKTNYPEDYDLVTALATFCDAYPPNTNTNPLVFTTAGTRSAGGFVVGSSSSSSSSKLSVTDATGPATSTATTSTSAGLAVPGAPVPGFLLWAANLVTFVLSFFILV</sequence>
<evidence type="ECO:0000256" key="1">
    <source>
        <dbReference type="SAM" id="Phobius"/>
    </source>
</evidence>
<comment type="caution">
    <text evidence="3">The sequence shown here is derived from an EMBL/GenBank/DDBJ whole genome shotgun (WGS) entry which is preliminary data.</text>
</comment>
<keyword evidence="4" id="KW-1185">Reference proteome</keyword>
<feature type="chain" id="PRO_5042067233" evidence="2">
    <location>
        <begin position="20"/>
        <end position="287"/>
    </location>
</feature>
<feature type="transmembrane region" description="Helical" evidence="1">
    <location>
        <begin position="269"/>
        <end position="286"/>
    </location>
</feature>
<dbReference type="AlphaFoldDB" id="A0AAD4ETX9"/>
<dbReference type="EMBL" id="JAHCVI010000003">
    <property type="protein sequence ID" value="KAG7287120.1"/>
    <property type="molecule type" value="Genomic_DNA"/>
</dbReference>
<name>A0AAD4ETX9_9PEZI</name>